<organism evidence="1 2">
    <name type="scientific">Monilinia fructicola</name>
    <name type="common">Brown rot fungus</name>
    <name type="synonym">Ciboria fructicola</name>
    <dbReference type="NCBI Taxonomy" id="38448"/>
    <lineage>
        <taxon>Eukaryota</taxon>
        <taxon>Fungi</taxon>
        <taxon>Dikarya</taxon>
        <taxon>Ascomycota</taxon>
        <taxon>Pezizomycotina</taxon>
        <taxon>Leotiomycetes</taxon>
        <taxon>Helotiales</taxon>
        <taxon>Sclerotiniaceae</taxon>
        <taxon>Monilinia</taxon>
    </lineage>
</organism>
<name>A0A5M9JYV3_MONFR</name>
<dbReference type="Proteomes" id="UP000322873">
    <property type="component" value="Unassembled WGS sequence"/>
</dbReference>
<dbReference type="AlphaFoldDB" id="A0A5M9JYV3"/>
<gene>
    <name evidence="1" type="ORF">EYC84_003984</name>
</gene>
<dbReference type="PANTHER" id="PTHR14187:SF82">
    <property type="entry name" value="FAMILY CHAPERONE, PUTATIVE (AFU_ORTHOLOGUE AFUA_7G08575)-RELATED"/>
    <property type="match status" value="1"/>
</dbReference>
<dbReference type="InterPro" id="IPR043129">
    <property type="entry name" value="ATPase_NBD"/>
</dbReference>
<dbReference type="OrthoDB" id="5332281at2759"/>
<dbReference type="Gene3D" id="3.30.420.40">
    <property type="match status" value="1"/>
</dbReference>
<evidence type="ECO:0000313" key="1">
    <source>
        <dbReference type="EMBL" id="KAA8574734.1"/>
    </source>
</evidence>
<dbReference type="EMBL" id="VICG01000002">
    <property type="protein sequence ID" value="KAA8574734.1"/>
    <property type="molecule type" value="Genomic_DNA"/>
</dbReference>
<reference evidence="1 2" key="1">
    <citation type="submission" date="2019-06" db="EMBL/GenBank/DDBJ databases">
        <title>Genome Sequence of the Brown Rot Fungal Pathogen Monilinia fructicola.</title>
        <authorList>
            <person name="De Miccolis Angelini R.M."/>
            <person name="Landi L."/>
            <person name="Abate D."/>
            <person name="Pollastro S."/>
            <person name="Romanazzi G."/>
            <person name="Faretra F."/>
        </authorList>
    </citation>
    <scope>NUCLEOTIDE SEQUENCE [LARGE SCALE GENOMIC DNA]</scope>
    <source>
        <strain evidence="1 2">Mfrc123</strain>
    </source>
</reference>
<dbReference type="CDD" id="cd10170">
    <property type="entry name" value="ASKHA_NBD_HSP70"/>
    <property type="match status" value="1"/>
</dbReference>
<dbReference type="VEuPathDB" id="FungiDB:MFRU_049g00240"/>
<dbReference type="PANTHER" id="PTHR14187">
    <property type="entry name" value="ALPHA KINASE/ELONGATION FACTOR 2 KINASE"/>
    <property type="match status" value="1"/>
</dbReference>
<sequence length="591" mass="65902">MRLPITDEDSDTEYYVEQSAFESDDKLIIALDFGTTFSGIGYAFANEDKPDIYSIEDWPGLEQRKQPKVPTVICYDPESETGFTWGAQSHRCEKICGMKLLLDPTQAMPVYVPTSSTSKELGRLGKPALDVAADFIGAIYEHAMTIIGNKVPRGYLEICQKQFVVSVPAVWSDKAKDLTLKAAKRANIHPVTLITEPEAAAIYTLHTLKDKALSVGDAFVICDAGGGTVDLISYEITSLVPKLELKELVPGKGGMAGSLGLNKRFEEAVRVLVGEDQFHTLRNTRGFSSAVEQFDSSVKMAFRGKEDERYFVNFPMAKLQDDEDNNLTSSCWDMGCEDVQKIFDPLIMDIERLVDEQVNLVKVKRMSEDHPKAKEIKAIFLVGGFGSSAYLKSRIGDCHPTIQIIQPHDAWAAIVKGAVLSGLPRKTRNVSIISTQSTRHYGVSANSIYDAKRDIGRPTKVDCYGDVRTQAMTWYIHLGEDLKRDQKLRFPFFRTLEGSITDIALIFRDELLQCESTVAPIHPGQAVKPNCVLRSDLRNVDRSNFKQRTSRSGMPCWDVHYYLVVTISSAVMKFSLEIEGKEIGSVEANYD</sequence>
<evidence type="ECO:0000313" key="2">
    <source>
        <dbReference type="Proteomes" id="UP000322873"/>
    </source>
</evidence>
<protein>
    <submittedName>
        <fullName evidence="1">Uncharacterized protein</fullName>
    </submittedName>
</protein>
<proteinExistence type="predicted"/>
<keyword evidence="2" id="KW-1185">Reference proteome</keyword>
<dbReference type="SUPFAM" id="SSF53067">
    <property type="entry name" value="Actin-like ATPase domain"/>
    <property type="match status" value="2"/>
</dbReference>
<comment type="caution">
    <text evidence="1">The sequence shown here is derived from an EMBL/GenBank/DDBJ whole genome shotgun (WGS) entry which is preliminary data.</text>
</comment>
<accession>A0A5M9JYV3</accession>